<proteinExistence type="inferred from homology"/>
<dbReference type="GO" id="GO:0000139">
    <property type="term" value="C:Golgi membrane"/>
    <property type="evidence" value="ECO:0007669"/>
    <property type="project" value="UniProtKB-SubCell"/>
</dbReference>
<dbReference type="InterPro" id="IPR004316">
    <property type="entry name" value="SWEET_rpt"/>
</dbReference>
<dbReference type="Pfam" id="PF03083">
    <property type="entry name" value="MtN3_slv"/>
    <property type="match status" value="1"/>
</dbReference>
<organism evidence="14 15">
    <name type="scientific">Steinernema glaseri</name>
    <dbReference type="NCBI Taxonomy" id="37863"/>
    <lineage>
        <taxon>Eukaryota</taxon>
        <taxon>Metazoa</taxon>
        <taxon>Ecdysozoa</taxon>
        <taxon>Nematoda</taxon>
        <taxon>Chromadorea</taxon>
        <taxon>Rhabditida</taxon>
        <taxon>Tylenchina</taxon>
        <taxon>Panagrolaimomorpha</taxon>
        <taxon>Strongyloidoidea</taxon>
        <taxon>Steinernematidae</taxon>
        <taxon>Steinernema</taxon>
    </lineage>
</organism>
<accession>A0A1I8AI69</accession>
<comment type="subcellular location">
    <subcellularLocation>
        <location evidence="1">Cell membrane</location>
        <topology evidence="1">Multi-pass membrane protein</topology>
    </subcellularLocation>
    <subcellularLocation>
        <location evidence="2">Golgi apparatus membrane</location>
        <topology evidence="2">Multi-pass membrane protein</topology>
    </subcellularLocation>
</comment>
<keyword evidence="4 12" id="KW-0813">Transport</keyword>
<comment type="function">
    <text evidence="12">Mediates sugar transport across membranes.</text>
</comment>
<feature type="transmembrane region" description="Helical" evidence="12">
    <location>
        <begin position="28"/>
        <end position="49"/>
    </location>
</feature>
<keyword evidence="11 12" id="KW-0472">Membrane</keyword>
<dbReference type="PANTHER" id="PTHR10791:SF246">
    <property type="entry name" value="SUGAR TRANSPORTER SWEET1"/>
    <property type="match status" value="1"/>
</dbReference>
<dbReference type="GO" id="GO:0005886">
    <property type="term" value="C:plasma membrane"/>
    <property type="evidence" value="ECO:0007669"/>
    <property type="project" value="UniProtKB-SubCell"/>
</dbReference>
<comment type="caution">
    <text evidence="12">Lacks conserved residue(s) required for the propagation of feature annotation.</text>
</comment>
<evidence type="ECO:0000256" key="9">
    <source>
        <dbReference type="ARBA" id="ARBA00022989"/>
    </source>
</evidence>
<evidence type="ECO:0000256" key="11">
    <source>
        <dbReference type="ARBA" id="ARBA00023136"/>
    </source>
</evidence>
<evidence type="ECO:0000256" key="1">
    <source>
        <dbReference type="ARBA" id="ARBA00004651"/>
    </source>
</evidence>
<keyword evidence="6 12" id="KW-0762">Sugar transport</keyword>
<feature type="compositionally biased region" description="Polar residues" evidence="13">
    <location>
        <begin position="221"/>
        <end position="238"/>
    </location>
</feature>
<sequence>MITEISSSIELGSNSKGTVIRQKCTSSLPLPLCLATFLVSSQWCLYGTLVSDVYIITPNGIGMILAITQLSLFLVFPSTPGGQSVMKLLCSCCCGAKDDDVEARRQSLGKRTRFFCRRRPSADKSPLPKKISPQPCSSVHHNTSAQMPCENGAFSRSASLGSLGSLDESEFASSQRGILPNPSPHRHYHPYIVEPVQLSSVTAEVEPFGRLRDVDEHERQWSQQQQLSRTNSAPELNQ</sequence>
<evidence type="ECO:0000256" key="8">
    <source>
        <dbReference type="ARBA" id="ARBA00022737"/>
    </source>
</evidence>
<evidence type="ECO:0000256" key="4">
    <source>
        <dbReference type="ARBA" id="ARBA00022448"/>
    </source>
</evidence>
<feature type="region of interest" description="Disordered" evidence="13">
    <location>
        <begin position="120"/>
        <end position="150"/>
    </location>
</feature>
<evidence type="ECO:0000256" key="12">
    <source>
        <dbReference type="RuleBase" id="RU910715"/>
    </source>
</evidence>
<feature type="compositionally biased region" description="Basic and acidic residues" evidence="13">
    <location>
        <begin position="209"/>
        <end position="220"/>
    </location>
</feature>
<evidence type="ECO:0000256" key="5">
    <source>
        <dbReference type="ARBA" id="ARBA00022475"/>
    </source>
</evidence>
<keyword evidence="7 12" id="KW-0812">Transmembrane</keyword>
<dbReference type="FunFam" id="1.20.1280.290:FF:000004">
    <property type="entry name" value="Sugar transporter SWEET"/>
    <property type="match status" value="1"/>
</dbReference>
<keyword evidence="10" id="KW-0333">Golgi apparatus</keyword>
<dbReference type="PANTHER" id="PTHR10791">
    <property type="entry name" value="RAG1-ACTIVATING PROTEIN 1"/>
    <property type="match status" value="1"/>
</dbReference>
<dbReference type="Proteomes" id="UP000095287">
    <property type="component" value="Unplaced"/>
</dbReference>
<keyword evidence="14" id="KW-1185">Reference proteome</keyword>
<feature type="region of interest" description="Disordered" evidence="13">
    <location>
        <begin position="209"/>
        <end position="238"/>
    </location>
</feature>
<dbReference type="Gene3D" id="1.20.1280.290">
    <property type="match status" value="1"/>
</dbReference>
<dbReference type="GO" id="GO:0051119">
    <property type="term" value="F:sugar transmembrane transporter activity"/>
    <property type="evidence" value="ECO:0007669"/>
    <property type="project" value="InterPro"/>
</dbReference>
<protein>
    <recommendedName>
        <fullName evidence="12">Sugar transporter SWEET</fullName>
    </recommendedName>
</protein>
<evidence type="ECO:0000256" key="2">
    <source>
        <dbReference type="ARBA" id="ARBA00004653"/>
    </source>
</evidence>
<feature type="compositionally biased region" description="Polar residues" evidence="13">
    <location>
        <begin position="134"/>
        <end position="146"/>
    </location>
</feature>
<reference evidence="15" key="1">
    <citation type="submission" date="2016-11" db="UniProtKB">
        <authorList>
            <consortium name="WormBaseParasite"/>
        </authorList>
    </citation>
    <scope>IDENTIFICATION</scope>
</reference>
<evidence type="ECO:0000256" key="3">
    <source>
        <dbReference type="ARBA" id="ARBA00007809"/>
    </source>
</evidence>
<evidence type="ECO:0000313" key="15">
    <source>
        <dbReference type="WBParaSite" id="L893_g5856.t1"/>
    </source>
</evidence>
<keyword evidence="8" id="KW-0677">Repeat</keyword>
<dbReference type="WBParaSite" id="L893_g5856.t1">
    <property type="protein sequence ID" value="L893_g5856.t1"/>
    <property type="gene ID" value="L893_g5856"/>
</dbReference>
<comment type="similarity">
    <text evidence="3 12">Belongs to the SWEET sugar transporter family.</text>
</comment>
<feature type="transmembrane region" description="Helical" evidence="12">
    <location>
        <begin position="55"/>
        <end position="76"/>
    </location>
</feature>
<dbReference type="InterPro" id="IPR047664">
    <property type="entry name" value="SWEET"/>
</dbReference>
<dbReference type="AlphaFoldDB" id="A0A1I8AI69"/>
<keyword evidence="5" id="KW-1003">Cell membrane</keyword>
<evidence type="ECO:0000256" key="6">
    <source>
        <dbReference type="ARBA" id="ARBA00022597"/>
    </source>
</evidence>
<evidence type="ECO:0000256" key="10">
    <source>
        <dbReference type="ARBA" id="ARBA00023034"/>
    </source>
</evidence>
<evidence type="ECO:0000256" key="13">
    <source>
        <dbReference type="SAM" id="MobiDB-lite"/>
    </source>
</evidence>
<evidence type="ECO:0000256" key="7">
    <source>
        <dbReference type="ARBA" id="ARBA00022692"/>
    </source>
</evidence>
<name>A0A1I8AI69_9BILA</name>
<evidence type="ECO:0000313" key="14">
    <source>
        <dbReference type="Proteomes" id="UP000095287"/>
    </source>
</evidence>
<keyword evidence="9 12" id="KW-1133">Transmembrane helix</keyword>